<dbReference type="CDD" id="cd00882">
    <property type="entry name" value="Ras_like_GTPase"/>
    <property type="match status" value="1"/>
</dbReference>
<evidence type="ECO:0008006" key="3">
    <source>
        <dbReference type="Google" id="ProtNLM"/>
    </source>
</evidence>
<dbReference type="Proteomes" id="UP000245697">
    <property type="component" value="Unassembled WGS sequence"/>
</dbReference>
<evidence type="ECO:0000313" key="1">
    <source>
        <dbReference type="EMBL" id="PWK49460.1"/>
    </source>
</evidence>
<accession>A0A316FP54</accession>
<dbReference type="Gene3D" id="3.40.50.300">
    <property type="entry name" value="P-loop containing nucleotide triphosphate hydrolases"/>
    <property type="match status" value="1"/>
</dbReference>
<dbReference type="SUPFAM" id="SSF52540">
    <property type="entry name" value="P-loop containing nucleoside triphosphate hydrolases"/>
    <property type="match status" value="1"/>
</dbReference>
<dbReference type="InterPro" id="IPR027417">
    <property type="entry name" value="P-loop_NTPase"/>
</dbReference>
<dbReference type="AlphaFoldDB" id="A0A316FP54"/>
<sequence>MTVVDVDAVQDWLGRLPGGSPGRYADDWDAFQKRDRPVVTLVGSYDTGKSSLLRRLLVDAGREVPGWLTISARHETFEVNEVEMGTCMVRDTPGFEVGASDVRAGNSSRAMAAVGLTDIGVVVLPPQLVTAERDVFRQLFTRGWPTGAMWFVVSRFDEAHGNPEGNRAGYREIGDRKVRELRELFSLDDRVPVFVVAQDPFQTAGPDPDPGSWIWDEFRDWDGMRDLAAALDRLSPVELPEWRRAAGQRYWSTVLDETLSELRGQLADYTEQAAVANHGVQRRDQWEKQLGNLDQAAQASLEGLVDEVLRRSWEPGSAAGELQRTVGEWFAKHQAHLDRLRQSIRKGKERDRAQPTWSGFASLVERLGSGTKTATAEQPGRISEHTGTIGTMLLGVLKTMTQEVGETADKTRMAKMAENVKPYVGPVEAALPLAVYLTGFIDKHVAHRARASQDRAAAETRQQVVDECTRIARETWQPYVYEVRDEIIVQTRDEVDLDASLRQLVRQLQETIVEGEGLSRKDAEPLHETRV</sequence>
<dbReference type="EMBL" id="QGGR01000004">
    <property type="protein sequence ID" value="PWK49460.1"/>
    <property type="molecule type" value="Genomic_DNA"/>
</dbReference>
<keyword evidence="2" id="KW-1185">Reference proteome</keyword>
<gene>
    <name evidence="1" type="ORF">BC793_104133</name>
</gene>
<dbReference type="RefSeq" id="WP_203896107.1">
    <property type="nucleotide sequence ID" value="NZ_BONA01000025.1"/>
</dbReference>
<organism evidence="1 2">
    <name type="scientific">Actinoplanes xinjiangensis</name>
    <dbReference type="NCBI Taxonomy" id="512350"/>
    <lineage>
        <taxon>Bacteria</taxon>
        <taxon>Bacillati</taxon>
        <taxon>Actinomycetota</taxon>
        <taxon>Actinomycetes</taxon>
        <taxon>Micromonosporales</taxon>
        <taxon>Micromonosporaceae</taxon>
        <taxon>Actinoplanes</taxon>
    </lineage>
</organism>
<protein>
    <recommendedName>
        <fullName evidence="3">50S ribosome-binding GTPase</fullName>
    </recommendedName>
</protein>
<name>A0A316FP54_9ACTN</name>
<evidence type="ECO:0000313" key="2">
    <source>
        <dbReference type="Proteomes" id="UP000245697"/>
    </source>
</evidence>
<comment type="caution">
    <text evidence="1">The sequence shown here is derived from an EMBL/GenBank/DDBJ whole genome shotgun (WGS) entry which is preliminary data.</text>
</comment>
<reference evidence="1 2" key="1">
    <citation type="submission" date="2018-05" db="EMBL/GenBank/DDBJ databases">
        <title>Genomic Encyclopedia of Archaeal and Bacterial Type Strains, Phase II (KMG-II): from individual species to whole genera.</title>
        <authorList>
            <person name="Goeker M."/>
        </authorList>
    </citation>
    <scope>NUCLEOTIDE SEQUENCE [LARGE SCALE GENOMIC DNA]</scope>
    <source>
        <strain evidence="1 2">DSM 45184</strain>
    </source>
</reference>
<proteinExistence type="predicted"/>